<proteinExistence type="predicted"/>
<comment type="caution">
    <text evidence="2">The sequence shown here is derived from an EMBL/GenBank/DDBJ whole genome shotgun (WGS) entry which is preliminary data.</text>
</comment>
<name>M5U3Q4_9BACT</name>
<dbReference type="SUPFAM" id="SSF53850">
    <property type="entry name" value="Periplasmic binding protein-like II"/>
    <property type="match status" value="1"/>
</dbReference>
<evidence type="ECO:0000313" key="3">
    <source>
        <dbReference type="Proteomes" id="UP000011885"/>
    </source>
</evidence>
<organism evidence="2 3">
    <name type="scientific">Rhodopirellula sallentina SM41</name>
    <dbReference type="NCBI Taxonomy" id="1263870"/>
    <lineage>
        <taxon>Bacteria</taxon>
        <taxon>Pseudomonadati</taxon>
        <taxon>Planctomycetota</taxon>
        <taxon>Planctomycetia</taxon>
        <taxon>Pirellulales</taxon>
        <taxon>Pirellulaceae</taxon>
        <taxon>Rhodopirellula</taxon>
    </lineage>
</organism>
<dbReference type="OrthoDB" id="9812255at2"/>
<dbReference type="Proteomes" id="UP000011885">
    <property type="component" value="Unassembled WGS sequence"/>
</dbReference>
<evidence type="ECO:0000313" key="2">
    <source>
        <dbReference type="EMBL" id="EMI55894.1"/>
    </source>
</evidence>
<dbReference type="EMBL" id="ANOH01000188">
    <property type="protein sequence ID" value="EMI55894.1"/>
    <property type="molecule type" value="Genomic_DNA"/>
</dbReference>
<reference evidence="2 3" key="1">
    <citation type="journal article" date="2013" name="Mar. Genomics">
        <title>Expression of sulfatases in Rhodopirellula baltica and the diversity of sulfatases in the genus Rhodopirellula.</title>
        <authorList>
            <person name="Wegner C.E."/>
            <person name="Richter-Heitmann T."/>
            <person name="Klindworth A."/>
            <person name="Klockow C."/>
            <person name="Richter M."/>
            <person name="Achstetter T."/>
            <person name="Glockner F.O."/>
            <person name="Harder J."/>
        </authorList>
    </citation>
    <scope>NUCLEOTIDE SEQUENCE [LARGE SCALE GENOMIC DNA]</scope>
    <source>
        <strain evidence="2 3">SM41</strain>
    </source>
</reference>
<dbReference type="Gene3D" id="3.40.190.10">
    <property type="entry name" value="Periplasmic binding protein-like II"/>
    <property type="match status" value="2"/>
</dbReference>
<accession>M5U3Q4</accession>
<dbReference type="PATRIC" id="fig|1263870.3.peg.2839"/>
<sequence length="425" mass="47601">MKLSRRECLQGAAALGASFCAKPNVGHSAGPVIHVKRRTTVRVLGTHVTLQEQIRERAQKELGIELVFSPGGSAEVLHKASTHPESFDLYEQWSNSIRVLWQANAIQSIDVNRIRYWDEINPLTKNGRLSPQAKLGAGDAPNKILYVQSDGKLGPQTTPNVSFLPYVHNVDSFGYNPNIVPKGEPYQTESWAWLLDPKWSGKVAIVNEPTIGLFDLALALQGKGLMQFEDIGSLTRTELDKMFSILGQYRREGHFRGVWSSVPRSVELMQRGETVIESMFSPAVYDLNAKGIPCIYASPKEGYRAWHGVMCLSSATTGPVKDAAYEYMNWWLSGWPGAFIARQGYYISNPERSKSELSEAEWDYWYRGKPAATDLSGTSGARVVAKGRVRDGGSYMKRFSNIAVWNTVMNTYEYSLRRWNDFLSA</sequence>
<dbReference type="RefSeq" id="WP_008678727.1">
    <property type="nucleotide sequence ID" value="NZ_ANOH01000188.1"/>
</dbReference>
<dbReference type="AlphaFoldDB" id="M5U3Q4"/>
<dbReference type="InterPro" id="IPR006059">
    <property type="entry name" value="SBP"/>
</dbReference>
<dbReference type="PANTHER" id="PTHR30222">
    <property type="entry name" value="SPERMIDINE/PUTRESCINE-BINDING PERIPLASMIC PROTEIN"/>
    <property type="match status" value="1"/>
</dbReference>
<keyword evidence="1" id="KW-0732">Signal</keyword>
<dbReference type="PANTHER" id="PTHR30222:SF17">
    <property type="entry name" value="SPERMIDINE_PUTRESCINE-BINDING PERIPLASMIC PROTEIN"/>
    <property type="match status" value="1"/>
</dbReference>
<keyword evidence="3" id="KW-1185">Reference proteome</keyword>
<gene>
    <name evidence="2" type="ORF">RSSM_02673</name>
</gene>
<evidence type="ECO:0000256" key="1">
    <source>
        <dbReference type="ARBA" id="ARBA00022729"/>
    </source>
</evidence>
<dbReference type="Pfam" id="PF13416">
    <property type="entry name" value="SBP_bac_8"/>
    <property type="match status" value="1"/>
</dbReference>
<protein>
    <submittedName>
        <fullName evidence="2">ABC transporter substrate binding protein (Spermidine/putrescine)</fullName>
    </submittedName>
</protein>